<keyword evidence="4 7" id="KW-0808">Transferase</keyword>
<evidence type="ECO:0000256" key="3">
    <source>
        <dbReference type="ARBA" id="ARBA00022576"/>
    </source>
</evidence>
<gene>
    <name evidence="7 11" type="primary">gcvT</name>
    <name evidence="13" type="ORF">HSCHL_2294</name>
    <name evidence="11" type="ORF">KM312_12780</name>
    <name evidence="12" type="ORF">SA87_03025</name>
</gene>
<evidence type="ECO:0000259" key="10">
    <source>
        <dbReference type="Pfam" id="PF08669"/>
    </source>
</evidence>
<comment type="similarity">
    <text evidence="1 7">Belongs to the GcvT family.</text>
</comment>
<dbReference type="STRING" id="1484.SA87_03025"/>
<dbReference type="InterPro" id="IPR006222">
    <property type="entry name" value="GCVT_N"/>
</dbReference>
<feature type="domain" description="Aminomethyltransferase C-terminal" evidence="10">
    <location>
        <begin position="297"/>
        <end position="376"/>
    </location>
</feature>
<dbReference type="InterPro" id="IPR029043">
    <property type="entry name" value="GcvT/YgfZ_C"/>
</dbReference>
<dbReference type="Proteomes" id="UP000243024">
    <property type="component" value="Unassembled WGS sequence"/>
</dbReference>
<dbReference type="RefSeq" id="WP_066202043.1">
    <property type="nucleotide sequence ID" value="NZ_CBCSAS010000001.1"/>
</dbReference>
<comment type="caution">
    <text evidence="12">The sequence shown here is derived from an EMBL/GenBank/DDBJ whole genome shotgun (WGS) entry which is preliminary data.</text>
</comment>
<dbReference type="EMBL" id="PEBV01000002">
    <property type="protein sequence ID" value="PTQ54703.1"/>
    <property type="molecule type" value="Genomic_DNA"/>
</dbReference>
<accession>A0A132MG91</accession>
<evidence type="ECO:0000259" key="9">
    <source>
        <dbReference type="Pfam" id="PF01571"/>
    </source>
</evidence>
<dbReference type="InterPro" id="IPR028896">
    <property type="entry name" value="GcvT/YgfZ/DmdA"/>
</dbReference>
<dbReference type="GO" id="GO:0005960">
    <property type="term" value="C:glycine cleavage complex"/>
    <property type="evidence" value="ECO:0007669"/>
    <property type="project" value="InterPro"/>
</dbReference>
<dbReference type="PANTHER" id="PTHR43757">
    <property type="entry name" value="AMINOMETHYLTRANSFERASE"/>
    <property type="match status" value="1"/>
</dbReference>
<keyword evidence="14" id="KW-1185">Reference proteome</keyword>
<dbReference type="SUPFAM" id="SSF103025">
    <property type="entry name" value="Folate-binding domain"/>
    <property type="match status" value="1"/>
</dbReference>
<keyword evidence="13" id="KW-0489">Methyltransferase</keyword>
<dbReference type="GO" id="GO:0008168">
    <property type="term" value="F:methyltransferase activity"/>
    <property type="evidence" value="ECO:0007669"/>
    <property type="project" value="UniProtKB-KW"/>
</dbReference>
<dbReference type="Gene3D" id="3.30.1360.120">
    <property type="entry name" value="Probable tRNA modification gtpase trme, domain 1"/>
    <property type="match status" value="1"/>
</dbReference>
<dbReference type="PANTHER" id="PTHR43757:SF2">
    <property type="entry name" value="AMINOMETHYLTRANSFERASE, MITOCHONDRIAL"/>
    <property type="match status" value="1"/>
</dbReference>
<keyword evidence="3 7" id="KW-0032">Aminotransferase</keyword>
<evidence type="ECO:0000256" key="2">
    <source>
        <dbReference type="ARBA" id="ARBA00012616"/>
    </source>
</evidence>
<dbReference type="GO" id="GO:0008483">
    <property type="term" value="F:transaminase activity"/>
    <property type="evidence" value="ECO:0007669"/>
    <property type="project" value="UniProtKB-KW"/>
</dbReference>
<dbReference type="Proteomes" id="UP000748108">
    <property type="component" value="Unassembled WGS sequence"/>
</dbReference>
<dbReference type="NCBIfam" id="TIGR00528">
    <property type="entry name" value="gcvT"/>
    <property type="match status" value="1"/>
</dbReference>
<evidence type="ECO:0000313" key="14">
    <source>
        <dbReference type="Proteomes" id="UP000243024"/>
    </source>
</evidence>
<evidence type="ECO:0000256" key="4">
    <source>
        <dbReference type="ARBA" id="ARBA00022679"/>
    </source>
</evidence>
<evidence type="ECO:0000256" key="1">
    <source>
        <dbReference type="ARBA" id="ARBA00008609"/>
    </source>
</evidence>
<evidence type="ECO:0000256" key="8">
    <source>
        <dbReference type="PIRSR" id="PIRSR006487-1"/>
    </source>
</evidence>
<dbReference type="GO" id="GO:0032259">
    <property type="term" value="P:methylation"/>
    <property type="evidence" value="ECO:0007669"/>
    <property type="project" value="UniProtKB-KW"/>
</dbReference>
<feature type="domain" description="GCVT N-terminal" evidence="9">
    <location>
        <begin position="20"/>
        <end position="277"/>
    </location>
</feature>
<comment type="catalytic activity">
    <reaction evidence="6 7">
        <text>N(6)-[(R)-S(8)-aminomethyldihydrolipoyl]-L-lysyl-[protein] + (6S)-5,6,7,8-tetrahydrofolate = N(6)-[(R)-dihydrolipoyl]-L-lysyl-[protein] + (6R)-5,10-methylene-5,6,7,8-tetrahydrofolate + NH4(+)</text>
        <dbReference type="Rhea" id="RHEA:16945"/>
        <dbReference type="Rhea" id="RHEA-COMP:10475"/>
        <dbReference type="Rhea" id="RHEA-COMP:10492"/>
        <dbReference type="ChEBI" id="CHEBI:15636"/>
        <dbReference type="ChEBI" id="CHEBI:28938"/>
        <dbReference type="ChEBI" id="CHEBI:57453"/>
        <dbReference type="ChEBI" id="CHEBI:83100"/>
        <dbReference type="ChEBI" id="CHEBI:83143"/>
        <dbReference type="EC" id="2.1.2.10"/>
    </reaction>
</comment>
<dbReference type="AlphaFoldDB" id="A0A132MG91"/>
<dbReference type="InterPro" id="IPR013977">
    <property type="entry name" value="GcvT_C"/>
</dbReference>
<organism evidence="12 14">
    <name type="scientific">Hydrogenibacillus schlegelii</name>
    <name type="common">Bacillus schlegelii</name>
    <dbReference type="NCBI Taxonomy" id="1484"/>
    <lineage>
        <taxon>Bacteria</taxon>
        <taxon>Bacillati</taxon>
        <taxon>Bacillota</taxon>
        <taxon>Bacilli</taxon>
        <taxon>Bacillales</taxon>
        <taxon>Bacillales Family X. Incertae Sedis</taxon>
        <taxon>Hydrogenibacillus</taxon>
    </lineage>
</organism>
<evidence type="ECO:0000256" key="6">
    <source>
        <dbReference type="ARBA" id="ARBA00047665"/>
    </source>
</evidence>
<reference evidence="13 15" key="2">
    <citation type="submission" date="2017-08" db="EMBL/GenBank/DDBJ databases">
        <title>Burning lignite coal seam in the remote Altai Mountains harbors a hydrogen-driven thermophilic microbial community.</title>
        <authorList>
            <person name="Kadnikov V.V."/>
            <person name="Mardanov A.V."/>
            <person name="Ivasenko D."/>
            <person name="Beletsky A.V."/>
            <person name="Karnachuk O.V."/>
            <person name="Ravin N.V."/>
        </authorList>
    </citation>
    <scope>NUCLEOTIDE SEQUENCE [LARGE SCALE GENOMIC DNA]</scope>
    <source>
        <strain evidence="13">AL33</strain>
    </source>
</reference>
<dbReference type="Pfam" id="PF01571">
    <property type="entry name" value="GCV_T"/>
    <property type="match status" value="1"/>
</dbReference>
<dbReference type="InterPro" id="IPR027266">
    <property type="entry name" value="TrmE/GcvT-like"/>
</dbReference>
<comment type="subunit">
    <text evidence="7">The glycine cleavage system is composed of four proteins: P, T, L and H.</text>
</comment>
<dbReference type="SUPFAM" id="SSF101790">
    <property type="entry name" value="Aminomethyltransferase beta-barrel domain"/>
    <property type="match status" value="1"/>
</dbReference>
<proteinExistence type="inferred from homology"/>
<evidence type="ECO:0000313" key="11">
    <source>
        <dbReference type="EMBL" id="MBT9283488.1"/>
    </source>
</evidence>
<dbReference type="EC" id="2.1.2.10" evidence="2 7"/>
<feature type="binding site" evidence="8">
    <location>
        <position position="210"/>
    </location>
    <ligand>
        <name>substrate</name>
    </ligand>
</feature>
<dbReference type="Pfam" id="PF08669">
    <property type="entry name" value="GCV_T_C"/>
    <property type="match status" value="1"/>
</dbReference>
<dbReference type="InterPro" id="IPR022903">
    <property type="entry name" value="GcvT_bac"/>
</dbReference>
<evidence type="ECO:0000313" key="15">
    <source>
        <dbReference type="Proteomes" id="UP000244180"/>
    </source>
</evidence>
<dbReference type="EMBL" id="JAHHQF010000103">
    <property type="protein sequence ID" value="MBT9283488.1"/>
    <property type="molecule type" value="Genomic_DNA"/>
</dbReference>
<sequence length="384" mass="40572">MAGQNGTGLKTTPLYPLYRETAKLTEFAGFAMPVSFSGILEEHRAVRTAAGLFDVSHMGEVRIAGSEAVRLVERLVTAEAGTLSPGRARYAFVLKASGGVLDDLLVYRLGDDEFLLVPNAANIARIVAWAREVRDREGIEADVDDLSPRVALLALQGPKAAAILGRVAAERHREALMGLKPFRFAQNVIVAGVPVLLASRTGYTGEDGFELMLAAEEAPALWQALLEAGSPDGLVPAGLGARDTLRLEAGLPLYGQELTPEVTPLEAGLEAFVRFGKAVPFIGEPALRRQKEEGVPRRLVGLVLEGRAPARSGYAVYPAPEAVAPAGSVTSGAPSPTLGRPIAMALVAAAHAGEPVLFVDVRGRRVPAKVVPLPFYRRSKAPGG</sequence>
<evidence type="ECO:0000256" key="7">
    <source>
        <dbReference type="HAMAP-Rule" id="MF_00259"/>
    </source>
</evidence>
<dbReference type="GO" id="GO:0019464">
    <property type="term" value="P:glycine decarboxylation via glycine cleavage system"/>
    <property type="evidence" value="ECO:0007669"/>
    <property type="project" value="UniProtKB-UniRule"/>
</dbReference>
<dbReference type="HAMAP" id="MF_00259">
    <property type="entry name" value="GcvT"/>
    <property type="match status" value="1"/>
</dbReference>
<protein>
    <recommendedName>
        <fullName evidence="2 7">Aminomethyltransferase</fullName>
        <ecNumber evidence="2 7">2.1.2.10</ecNumber>
    </recommendedName>
    <alternativeName>
        <fullName evidence="5 7">Glycine cleavage system T protein</fullName>
    </alternativeName>
</protein>
<reference evidence="12 14" key="1">
    <citation type="submission" date="2015-09" db="EMBL/GenBank/DDBJ databases">
        <title>Draft genome sequence of Hydrogenibacillus schlegelii DSM 2000.</title>
        <authorList>
            <person name="Hemp J."/>
        </authorList>
    </citation>
    <scope>NUCLEOTIDE SEQUENCE [LARGE SCALE GENOMIC DNA]</scope>
    <source>
        <strain evidence="12 14">MA 48</strain>
    </source>
</reference>
<dbReference type="PIRSF" id="PIRSF006487">
    <property type="entry name" value="GcvT"/>
    <property type="match status" value="1"/>
</dbReference>
<comment type="function">
    <text evidence="7">The glycine cleavage system catalyzes the degradation of glycine.</text>
</comment>
<dbReference type="GO" id="GO:0004047">
    <property type="term" value="F:aminomethyltransferase activity"/>
    <property type="evidence" value="ECO:0007669"/>
    <property type="project" value="UniProtKB-UniRule"/>
</dbReference>
<evidence type="ECO:0000256" key="5">
    <source>
        <dbReference type="ARBA" id="ARBA00031395"/>
    </source>
</evidence>
<dbReference type="InterPro" id="IPR006223">
    <property type="entry name" value="GcvT"/>
</dbReference>
<evidence type="ECO:0000313" key="13">
    <source>
        <dbReference type="EMBL" id="PTQ54703.1"/>
    </source>
</evidence>
<reference evidence="11" key="3">
    <citation type="journal article" date="2021" name="Microbiology">
        <title>Metagenomic Analysis of the Microbial Community in the Underground Coal Fire Area (Kemerovo Region, Russia) Revealed Predominance of Thermophilic Members of the Phyla Deinococcus-thermus, Aquificae, and Firmicutes.</title>
        <authorList>
            <person name="Kadnikov V."/>
            <person name="Mardanov A.V."/>
            <person name="Beletsky A.V."/>
            <person name="Karnachuk O.V."/>
            <person name="Ravin N.V."/>
        </authorList>
    </citation>
    <scope>NUCLEOTIDE SEQUENCE</scope>
    <source>
        <strain evidence="11">RBS10-49</strain>
    </source>
</reference>
<dbReference type="GO" id="GO:0005829">
    <property type="term" value="C:cytosol"/>
    <property type="evidence" value="ECO:0007669"/>
    <property type="project" value="TreeGrafter"/>
</dbReference>
<dbReference type="NCBIfam" id="NF001567">
    <property type="entry name" value="PRK00389.1"/>
    <property type="match status" value="1"/>
</dbReference>
<dbReference type="Proteomes" id="UP000244180">
    <property type="component" value="Unassembled WGS sequence"/>
</dbReference>
<evidence type="ECO:0000313" key="12">
    <source>
        <dbReference type="EMBL" id="OAR03832.1"/>
    </source>
</evidence>
<name>A0A132MG91_HYDSH</name>
<dbReference type="EMBL" id="JXBB01000034">
    <property type="protein sequence ID" value="OAR03832.1"/>
    <property type="molecule type" value="Genomic_DNA"/>
</dbReference>